<gene>
    <name evidence="2" type="ORF">EEW87_004240</name>
</gene>
<evidence type="ECO:0000313" key="2">
    <source>
        <dbReference type="EMBL" id="QFQ29708.2"/>
    </source>
</evidence>
<organism evidence="2 3">
    <name type="scientific">Janibacter melonis</name>
    <dbReference type="NCBI Taxonomy" id="262209"/>
    <lineage>
        <taxon>Bacteria</taxon>
        <taxon>Bacillati</taxon>
        <taxon>Actinomycetota</taxon>
        <taxon>Actinomycetes</taxon>
        <taxon>Micrococcales</taxon>
        <taxon>Intrasporangiaceae</taxon>
        <taxon>Janibacter</taxon>
    </lineage>
</organism>
<dbReference type="RefSeq" id="WP_123091067.1">
    <property type="nucleotide sequence ID" value="NZ_CP044548.2"/>
</dbReference>
<feature type="compositionally biased region" description="Basic and acidic residues" evidence="1">
    <location>
        <begin position="13"/>
        <end position="27"/>
    </location>
</feature>
<evidence type="ECO:0000256" key="1">
    <source>
        <dbReference type="SAM" id="MobiDB-lite"/>
    </source>
</evidence>
<protein>
    <recommendedName>
        <fullName evidence="4">Tail assembly chaperone</fullName>
    </recommendedName>
</protein>
<sequence>MSDTKTVPAGAKKPQDHKPKTETEDGKRVVEVRGEKFTIEADAFDDFELLDDLSALEDGDATKLPGVLRRLVGKDQYAQALDLARDEDTGRVSIEAGAELVSDMLGAAAPN</sequence>
<feature type="region of interest" description="Disordered" evidence="1">
    <location>
        <begin position="1"/>
        <end position="27"/>
    </location>
</feature>
<evidence type="ECO:0000313" key="3">
    <source>
        <dbReference type="Proteomes" id="UP000271708"/>
    </source>
</evidence>
<reference evidence="2 3" key="1">
    <citation type="submission" date="2019-09" db="EMBL/GenBank/DDBJ databases">
        <title>Complete Genome Sequence of Janibacter melonis M714 with both human health impact and industrial applications.</title>
        <authorList>
            <person name="Jin M."/>
            <person name="Zhao Q.R."/>
        </authorList>
    </citation>
    <scope>NUCLEOTIDE SEQUENCE [LARGE SCALE GENOMIC DNA]</scope>
    <source>
        <strain evidence="2 3">M714</strain>
    </source>
</reference>
<proteinExistence type="predicted"/>
<dbReference type="KEGG" id="jme:EEW87_004240"/>
<evidence type="ECO:0008006" key="4">
    <source>
        <dbReference type="Google" id="ProtNLM"/>
    </source>
</evidence>
<name>A0A5P8FKA6_9MICO</name>
<dbReference type="EMBL" id="CP044548">
    <property type="protein sequence ID" value="QFQ29708.2"/>
    <property type="molecule type" value="Genomic_DNA"/>
</dbReference>
<dbReference type="AlphaFoldDB" id="A0A5P8FKA6"/>
<accession>A0A5P8FKA6</accession>
<dbReference type="GeneID" id="59160357"/>
<dbReference type="Proteomes" id="UP000271708">
    <property type="component" value="Chromosome"/>
</dbReference>